<evidence type="ECO:0000313" key="2">
    <source>
        <dbReference type="EMBL" id="URI06648.1"/>
    </source>
</evidence>
<feature type="domain" description="Helix-turn-helix type 11" evidence="1">
    <location>
        <begin position="20"/>
        <end position="60"/>
    </location>
</feature>
<dbReference type="Gene3D" id="1.10.10.10">
    <property type="entry name" value="Winged helix-like DNA-binding domain superfamily/Winged helix DNA-binding domain"/>
    <property type="match status" value="1"/>
</dbReference>
<gene>
    <name evidence="2" type="ORF">MW290_12145</name>
</gene>
<sequence>MALKHEVLNALAKHKGAGRGIKARDLAKQLGVSTRQLRREITSLRYGEGRPICGKPSTGYFLAETAAELEATDAFLHRRVISTLQIMARMRNCSMPALLGQLNLVETVDK</sequence>
<dbReference type="Proteomes" id="UP001056201">
    <property type="component" value="Chromosome 1"/>
</dbReference>
<dbReference type="InterPro" id="IPR013196">
    <property type="entry name" value="HTH_11"/>
</dbReference>
<proteinExistence type="predicted"/>
<dbReference type="InterPro" id="IPR036388">
    <property type="entry name" value="WH-like_DNA-bd_sf"/>
</dbReference>
<dbReference type="RefSeq" id="WP_250194910.1">
    <property type="nucleotide sequence ID" value="NZ_CP097635.1"/>
</dbReference>
<evidence type="ECO:0000313" key="3">
    <source>
        <dbReference type="Proteomes" id="UP001056201"/>
    </source>
</evidence>
<keyword evidence="3" id="KW-1185">Reference proteome</keyword>
<dbReference type="Pfam" id="PF08279">
    <property type="entry name" value="HTH_11"/>
    <property type="match status" value="1"/>
</dbReference>
<evidence type="ECO:0000259" key="1">
    <source>
        <dbReference type="Pfam" id="PF08279"/>
    </source>
</evidence>
<name>A0ABY4S4L0_AQUTE</name>
<dbReference type="EMBL" id="CP097635">
    <property type="protein sequence ID" value="URI06648.1"/>
    <property type="molecule type" value="Genomic_DNA"/>
</dbReference>
<organism evidence="2 3">
    <name type="scientific">Aquincola tertiaricarbonis</name>
    <dbReference type="NCBI Taxonomy" id="391953"/>
    <lineage>
        <taxon>Bacteria</taxon>
        <taxon>Pseudomonadati</taxon>
        <taxon>Pseudomonadota</taxon>
        <taxon>Betaproteobacteria</taxon>
        <taxon>Burkholderiales</taxon>
        <taxon>Sphaerotilaceae</taxon>
        <taxon>Aquincola</taxon>
    </lineage>
</organism>
<reference evidence="2" key="1">
    <citation type="submission" date="2022-05" db="EMBL/GenBank/DDBJ databases">
        <title>An RpoN-dependent PEP-CTERM gene is involved in floc formation of an Aquincola tertiaricarbonis strain.</title>
        <authorList>
            <person name="Qiu D."/>
            <person name="Xia M."/>
        </authorList>
    </citation>
    <scope>NUCLEOTIDE SEQUENCE</scope>
    <source>
        <strain evidence="2">RN12</strain>
    </source>
</reference>
<accession>A0ABY4S4L0</accession>
<protein>
    <submittedName>
        <fullName evidence="2">Helix-turn-helix domain-containing protein</fullName>
    </submittedName>
</protein>